<evidence type="ECO:0008006" key="4">
    <source>
        <dbReference type="Google" id="ProtNLM"/>
    </source>
</evidence>
<organism evidence="2 3">
    <name type="scientific">Quercus rubra</name>
    <name type="common">Northern red oak</name>
    <name type="synonym">Quercus borealis</name>
    <dbReference type="NCBI Taxonomy" id="3512"/>
    <lineage>
        <taxon>Eukaryota</taxon>
        <taxon>Viridiplantae</taxon>
        <taxon>Streptophyta</taxon>
        <taxon>Embryophyta</taxon>
        <taxon>Tracheophyta</taxon>
        <taxon>Spermatophyta</taxon>
        <taxon>Magnoliopsida</taxon>
        <taxon>eudicotyledons</taxon>
        <taxon>Gunneridae</taxon>
        <taxon>Pentapetalae</taxon>
        <taxon>rosids</taxon>
        <taxon>fabids</taxon>
        <taxon>Fagales</taxon>
        <taxon>Fagaceae</taxon>
        <taxon>Quercus</taxon>
    </lineage>
</organism>
<keyword evidence="3" id="KW-1185">Reference proteome</keyword>
<dbReference type="EMBL" id="JAXUIC010000004">
    <property type="protein sequence ID" value="KAK4592089.1"/>
    <property type="molecule type" value="Genomic_DNA"/>
</dbReference>
<evidence type="ECO:0000256" key="1">
    <source>
        <dbReference type="SAM" id="MobiDB-lite"/>
    </source>
</evidence>
<sequence>MDQNLVSGRWRHWLDQWVDTQITPSRELEDLDSALTSNRRQRDDHERRQLKLRNVKGQSKLEGLDSPTFVPSGAIHHRRQCSLGDHNSLSSSPIVPTYMNATKFAKEKARSMSSRKIRPRNFDTCSESSSPYKNKLISFITIEVPSGGRIGKTSGF</sequence>
<feature type="compositionally biased region" description="Basic and acidic residues" evidence="1">
    <location>
        <begin position="40"/>
        <end position="49"/>
    </location>
</feature>
<name>A0AAN7IWK3_QUERU</name>
<evidence type="ECO:0000313" key="2">
    <source>
        <dbReference type="EMBL" id="KAK4592089.1"/>
    </source>
</evidence>
<protein>
    <recommendedName>
        <fullName evidence="4">DUF4005 domain-containing protein</fullName>
    </recommendedName>
</protein>
<evidence type="ECO:0000313" key="3">
    <source>
        <dbReference type="Proteomes" id="UP001324115"/>
    </source>
</evidence>
<feature type="region of interest" description="Disordered" evidence="1">
    <location>
        <begin position="33"/>
        <end position="71"/>
    </location>
</feature>
<feature type="region of interest" description="Disordered" evidence="1">
    <location>
        <begin position="109"/>
        <end position="129"/>
    </location>
</feature>
<dbReference type="Proteomes" id="UP001324115">
    <property type="component" value="Unassembled WGS sequence"/>
</dbReference>
<accession>A0AAN7IWK3</accession>
<reference evidence="2 3" key="1">
    <citation type="journal article" date="2023" name="G3 (Bethesda)">
        <title>A haplotype-resolved chromosome-scale genome for Quercus rubra L. provides insights into the genetics of adaptive traits for red oak species.</title>
        <authorList>
            <person name="Kapoor B."/>
            <person name="Jenkins J."/>
            <person name="Schmutz J."/>
            <person name="Zhebentyayeva T."/>
            <person name="Kuelheim C."/>
            <person name="Coggeshall M."/>
            <person name="Heim C."/>
            <person name="Lasky J.R."/>
            <person name="Leites L."/>
            <person name="Islam-Faridi N."/>
            <person name="Romero-Severson J."/>
            <person name="DeLeo V.L."/>
            <person name="Lucas S.M."/>
            <person name="Lazic D."/>
            <person name="Gailing O."/>
            <person name="Carlson J."/>
            <person name="Staton M."/>
        </authorList>
    </citation>
    <scope>NUCLEOTIDE SEQUENCE [LARGE SCALE GENOMIC DNA]</scope>
    <source>
        <strain evidence="2">Pseudo-F2</strain>
    </source>
</reference>
<dbReference type="AlphaFoldDB" id="A0AAN7IWK3"/>
<comment type="caution">
    <text evidence="2">The sequence shown here is derived from an EMBL/GenBank/DDBJ whole genome shotgun (WGS) entry which is preliminary data.</text>
</comment>
<gene>
    <name evidence="2" type="ORF">RGQ29_016541</name>
</gene>
<proteinExistence type="predicted"/>